<protein>
    <submittedName>
        <fullName evidence="3">Uncharacterized protein</fullName>
    </submittedName>
</protein>
<sequence length="128" mass="15229">MVMEQWEEVSNTELKVMEEEIVTQLYEMKRVLAKLGVNVDGQHLSCKPTSRMTMVAIFFIVIWAIFKRRDEGSRAEEQNLHSRKKDKKRGRKSKKEEQFVLVSHAFYSGIFRLNMIKEILHACRRRQI</sequence>
<evidence type="ECO:0000313" key="4">
    <source>
        <dbReference type="Proteomes" id="UP000607653"/>
    </source>
</evidence>
<keyword evidence="2" id="KW-0472">Membrane</keyword>
<comment type="caution">
    <text evidence="3">The sequence shown here is derived from an EMBL/GenBank/DDBJ whole genome shotgun (WGS) entry which is preliminary data.</text>
</comment>
<organism evidence="3 4">
    <name type="scientific">Nelumbo nucifera</name>
    <name type="common">Sacred lotus</name>
    <dbReference type="NCBI Taxonomy" id="4432"/>
    <lineage>
        <taxon>Eukaryota</taxon>
        <taxon>Viridiplantae</taxon>
        <taxon>Streptophyta</taxon>
        <taxon>Embryophyta</taxon>
        <taxon>Tracheophyta</taxon>
        <taxon>Spermatophyta</taxon>
        <taxon>Magnoliopsida</taxon>
        <taxon>Proteales</taxon>
        <taxon>Nelumbonaceae</taxon>
        <taxon>Nelumbo</taxon>
    </lineage>
</organism>
<keyword evidence="4" id="KW-1185">Reference proteome</keyword>
<feature type="compositionally biased region" description="Basic and acidic residues" evidence="1">
    <location>
        <begin position="71"/>
        <end position="80"/>
    </location>
</feature>
<feature type="region of interest" description="Disordered" evidence="1">
    <location>
        <begin position="71"/>
        <end position="96"/>
    </location>
</feature>
<evidence type="ECO:0000313" key="3">
    <source>
        <dbReference type="EMBL" id="DAD46250.1"/>
    </source>
</evidence>
<gene>
    <name evidence="3" type="ORF">HUJ06_004480</name>
</gene>
<reference evidence="3 4" key="1">
    <citation type="journal article" date="2020" name="Mol. Biol. Evol.">
        <title>Distinct Expression and Methylation Patterns for Genes with Different Fates following a Single Whole-Genome Duplication in Flowering Plants.</title>
        <authorList>
            <person name="Shi T."/>
            <person name="Rahmani R.S."/>
            <person name="Gugger P.F."/>
            <person name="Wang M."/>
            <person name="Li H."/>
            <person name="Zhang Y."/>
            <person name="Li Z."/>
            <person name="Wang Q."/>
            <person name="Van de Peer Y."/>
            <person name="Marchal K."/>
            <person name="Chen J."/>
        </authorList>
    </citation>
    <scope>NUCLEOTIDE SEQUENCE [LARGE SCALE GENOMIC DNA]</scope>
    <source>
        <tissue evidence="3">Leaf</tissue>
    </source>
</reference>
<name>A0A822ZP55_NELNU</name>
<dbReference type="AlphaFoldDB" id="A0A822ZP55"/>
<dbReference type="EMBL" id="DUZY01000007">
    <property type="protein sequence ID" value="DAD46250.1"/>
    <property type="molecule type" value="Genomic_DNA"/>
</dbReference>
<evidence type="ECO:0000256" key="2">
    <source>
        <dbReference type="SAM" id="Phobius"/>
    </source>
</evidence>
<proteinExistence type="predicted"/>
<dbReference type="Proteomes" id="UP000607653">
    <property type="component" value="Unassembled WGS sequence"/>
</dbReference>
<keyword evidence="2" id="KW-0812">Transmembrane</keyword>
<feature type="compositionally biased region" description="Basic residues" evidence="1">
    <location>
        <begin position="81"/>
        <end position="93"/>
    </location>
</feature>
<feature type="transmembrane region" description="Helical" evidence="2">
    <location>
        <begin position="49"/>
        <end position="66"/>
    </location>
</feature>
<evidence type="ECO:0000256" key="1">
    <source>
        <dbReference type="SAM" id="MobiDB-lite"/>
    </source>
</evidence>
<accession>A0A822ZP55</accession>
<keyword evidence="2" id="KW-1133">Transmembrane helix</keyword>